<accession>A0A5C3QBH0</accession>
<dbReference type="EMBL" id="ML178839">
    <property type="protein sequence ID" value="TFK98547.1"/>
    <property type="molecule type" value="Genomic_DNA"/>
</dbReference>
<evidence type="ECO:0000313" key="3">
    <source>
        <dbReference type="Proteomes" id="UP000305067"/>
    </source>
</evidence>
<dbReference type="AlphaFoldDB" id="A0A5C3QBH0"/>
<keyword evidence="1" id="KW-0812">Transmembrane</keyword>
<keyword evidence="1" id="KW-1133">Transmembrane helix</keyword>
<organism evidence="2 3">
    <name type="scientific">Pterulicium gracile</name>
    <dbReference type="NCBI Taxonomy" id="1884261"/>
    <lineage>
        <taxon>Eukaryota</taxon>
        <taxon>Fungi</taxon>
        <taxon>Dikarya</taxon>
        <taxon>Basidiomycota</taxon>
        <taxon>Agaricomycotina</taxon>
        <taxon>Agaricomycetes</taxon>
        <taxon>Agaricomycetidae</taxon>
        <taxon>Agaricales</taxon>
        <taxon>Pleurotineae</taxon>
        <taxon>Pterulaceae</taxon>
        <taxon>Pterulicium</taxon>
    </lineage>
</organism>
<feature type="transmembrane region" description="Helical" evidence="1">
    <location>
        <begin position="36"/>
        <end position="64"/>
    </location>
</feature>
<dbReference type="Proteomes" id="UP000305067">
    <property type="component" value="Unassembled WGS sequence"/>
</dbReference>
<keyword evidence="3" id="KW-1185">Reference proteome</keyword>
<proteinExistence type="predicted"/>
<reference evidence="2 3" key="1">
    <citation type="journal article" date="2019" name="Nat. Ecol. Evol.">
        <title>Megaphylogeny resolves global patterns of mushroom evolution.</title>
        <authorList>
            <person name="Varga T."/>
            <person name="Krizsan K."/>
            <person name="Foldi C."/>
            <person name="Dima B."/>
            <person name="Sanchez-Garcia M."/>
            <person name="Sanchez-Ramirez S."/>
            <person name="Szollosi G.J."/>
            <person name="Szarkandi J.G."/>
            <person name="Papp V."/>
            <person name="Albert L."/>
            <person name="Andreopoulos W."/>
            <person name="Angelini C."/>
            <person name="Antonin V."/>
            <person name="Barry K.W."/>
            <person name="Bougher N.L."/>
            <person name="Buchanan P."/>
            <person name="Buyck B."/>
            <person name="Bense V."/>
            <person name="Catcheside P."/>
            <person name="Chovatia M."/>
            <person name="Cooper J."/>
            <person name="Damon W."/>
            <person name="Desjardin D."/>
            <person name="Finy P."/>
            <person name="Geml J."/>
            <person name="Haridas S."/>
            <person name="Hughes K."/>
            <person name="Justo A."/>
            <person name="Karasinski D."/>
            <person name="Kautmanova I."/>
            <person name="Kiss B."/>
            <person name="Kocsube S."/>
            <person name="Kotiranta H."/>
            <person name="LaButti K.M."/>
            <person name="Lechner B.E."/>
            <person name="Liimatainen K."/>
            <person name="Lipzen A."/>
            <person name="Lukacs Z."/>
            <person name="Mihaltcheva S."/>
            <person name="Morgado L.N."/>
            <person name="Niskanen T."/>
            <person name="Noordeloos M.E."/>
            <person name="Ohm R.A."/>
            <person name="Ortiz-Santana B."/>
            <person name="Ovrebo C."/>
            <person name="Racz N."/>
            <person name="Riley R."/>
            <person name="Savchenko A."/>
            <person name="Shiryaev A."/>
            <person name="Soop K."/>
            <person name="Spirin V."/>
            <person name="Szebenyi C."/>
            <person name="Tomsovsky M."/>
            <person name="Tulloss R.E."/>
            <person name="Uehling J."/>
            <person name="Grigoriev I.V."/>
            <person name="Vagvolgyi C."/>
            <person name="Papp T."/>
            <person name="Martin F.M."/>
            <person name="Miettinen O."/>
            <person name="Hibbett D.S."/>
            <person name="Nagy L.G."/>
        </authorList>
    </citation>
    <scope>NUCLEOTIDE SEQUENCE [LARGE SCALE GENOMIC DNA]</scope>
    <source>
        <strain evidence="2 3">CBS 309.79</strain>
    </source>
</reference>
<gene>
    <name evidence="2" type="ORF">BDV98DRAFT_572869</name>
</gene>
<sequence length="111" mass="12968">MNCRRNQREEPQKRNIETCTCVSTGTFVVRVLSIGFIFLFVLLIFVINIVVLFLNDVLIILVVAKEPLPGHIRTHTIIPQHLHLLLLQPHTPHKPHILQRILPHRKQTRHQ</sequence>
<keyword evidence="1" id="KW-0472">Membrane</keyword>
<name>A0A5C3QBH0_9AGAR</name>
<evidence type="ECO:0000313" key="2">
    <source>
        <dbReference type="EMBL" id="TFK98547.1"/>
    </source>
</evidence>
<protein>
    <submittedName>
        <fullName evidence="2">Uncharacterized protein</fullName>
    </submittedName>
</protein>
<evidence type="ECO:0000256" key="1">
    <source>
        <dbReference type="SAM" id="Phobius"/>
    </source>
</evidence>